<dbReference type="Gene3D" id="1.20.120.1760">
    <property type="match status" value="1"/>
</dbReference>
<feature type="transmembrane region" description="Helical" evidence="1">
    <location>
        <begin position="45"/>
        <end position="63"/>
    </location>
</feature>
<organism evidence="2">
    <name type="scientific">hydrothermal vent metagenome</name>
    <dbReference type="NCBI Taxonomy" id="652676"/>
    <lineage>
        <taxon>unclassified sequences</taxon>
        <taxon>metagenomes</taxon>
        <taxon>ecological metagenomes</taxon>
    </lineage>
</organism>
<gene>
    <name evidence="2" type="ORF">MNBD_ALPHA09-573</name>
</gene>
<dbReference type="GO" id="GO:0008654">
    <property type="term" value="P:phospholipid biosynthetic process"/>
    <property type="evidence" value="ECO:0007669"/>
    <property type="project" value="InterPro"/>
</dbReference>
<dbReference type="Pfam" id="PF01066">
    <property type="entry name" value="CDP-OH_P_transf"/>
    <property type="match status" value="1"/>
</dbReference>
<feature type="transmembrane region" description="Helical" evidence="1">
    <location>
        <begin position="130"/>
        <end position="149"/>
    </location>
</feature>
<protein>
    <recommendedName>
        <fullName evidence="3">CDP-alcohol phosphatidyltransferase family protein</fullName>
    </recommendedName>
</protein>
<dbReference type="AlphaFoldDB" id="A0A3B0UHJ5"/>
<evidence type="ECO:0000256" key="1">
    <source>
        <dbReference type="SAM" id="Phobius"/>
    </source>
</evidence>
<reference evidence="2" key="1">
    <citation type="submission" date="2018-06" db="EMBL/GenBank/DDBJ databases">
        <authorList>
            <person name="Zhirakovskaya E."/>
        </authorList>
    </citation>
    <scope>NUCLEOTIDE SEQUENCE</scope>
</reference>
<sequence>MNDKFHKLWKTKNKNDEWWSSFVTSPLAILVNYVVVDFKWLTPNLITLLSLITALVAACLIVLGGEVNFYAAAALINVSHILDCMDGQMAKYRGVASRFGNFFDKVTDQIQIFFWFSAIAYAAYSQTQDVGAVFLAFTGVTFYSLRVYVKYVTIFIEIDHDKNYLEKASQEADVINDQKVEKAGPGYGWKANLVWFIREQRKFFLFNEAVFVFLLSAALIFDAIIPMLWVFAVSQLYYGVVRSWQRGRQIYLNQHKELLTPMEK</sequence>
<feature type="transmembrane region" description="Helical" evidence="1">
    <location>
        <begin position="203"/>
        <end position="221"/>
    </location>
</feature>
<evidence type="ECO:0000313" key="2">
    <source>
        <dbReference type="EMBL" id="VAW19106.1"/>
    </source>
</evidence>
<dbReference type="EMBL" id="UOEM01000124">
    <property type="protein sequence ID" value="VAW19106.1"/>
    <property type="molecule type" value="Genomic_DNA"/>
</dbReference>
<dbReference type="InterPro" id="IPR000462">
    <property type="entry name" value="CDP-OH_P_trans"/>
</dbReference>
<accession>A0A3B0UHJ5</accession>
<name>A0A3B0UHJ5_9ZZZZ</name>
<dbReference type="InterPro" id="IPR043130">
    <property type="entry name" value="CDP-OH_PTrfase_TM_dom"/>
</dbReference>
<keyword evidence="1" id="KW-0472">Membrane</keyword>
<dbReference type="GO" id="GO:0016020">
    <property type="term" value="C:membrane"/>
    <property type="evidence" value="ECO:0007669"/>
    <property type="project" value="InterPro"/>
</dbReference>
<keyword evidence="1" id="KW-1133">Transmembrane helix</keyword>
<feature type="transmembrane region" description="Helical" evidence="1">
    <location>
        <begin position="18"/>
        <end position="36"/>
    </location>
</feature>
<evidence type="ECO:0008006" key="3">
    <source>
        <dbReference type="Google" id="ProtNLM"/>
    </source>
</evidence>
<proteinExistence type="predicted"/>
<dbReference type="GO" id="GO:0016780">
    <property type="term" value="F:phosphotransferase activity, for other substituted phosphate groups"/>
    <property type="evidence" value="ECO:0007669"/>
    <property type="project" value="InterPro"/>
</dbReference>
<keyword evidence="1" id="KW-0812">Transmembrane</keyword>